<proteinExistence type="inferred from homology"/>
<accession>A0A3A1Y4T3</accession>
<dbReference type="AlphaFoldDB" id="A0A3A1Y4T3"/>
<evidence type="ECO:0000256" key="5">
    <source>
        <dbReference type="SAM" id="SignalP"/>
    </source>
</evidence>
<comment type="subunit">
    <text evidence="4">Part of the Bam complex.</text>
</comment>
<dbReference type="Gene3D" id="3.30.1450.10">
    <property type="match status" value="1"/>
</dbReference>
<name>A0A3A1Y4T3_9GAMM</name>
<comment type="subcellular location">
    <subcellularLocation>
        <location evidence="4">Cell outer membrane</location>
        <topology evidence="4">Lipid-anchor</topology>
    </subcellularLocation>
</comment>
<protein>
    <recommendedName>
        <fullName evidence="4">Outer membrane protein assembly factor BamE</fullName>
    </recommendedName>
</protein>
<dbReference type="InterPro" id="IPR037873">
    <property type="entry name" value="BamE-like"/>
</dbReference>
<keyword evidence="2 4" id="KW-0472">Membrane</keyword>
<keyword evidence="1 4" id="KW-0732">Signal</keyword>
<comment type="similarity">
    <text evidence="4">Belongs to the BamE family.</text>
</comment>
<keyword evidence="8" id="KW-1185">Reference proteome</keyword>
<dbReference type="RefSeq" id="WP_119497176.1">
    <property type="nucleotide sequence ID" value="NZ_NRJH01000042.1"/>
</dbReference>
<dbReference type="OrthoDB" id="9808250at2"/>
<dbReference type="InterPro" id="IPR007450">
    <property type="entry name" value="BamE_dom"/>
</dbReference>
<feature type="chain" id="PRO_5017491762" description="Outer membrane protein assembly factor BamE" evidence="5">
    <location>
        <begin position="22"/>
        <end position="107"/>
    </location>
</feature>
<dbReference type="Pfam" id="PF04355">
    <property type="entry name" value="BamE"/>
    <property type="match status" value="1"/>
</dbReference>
<evidence type="ECO:0000256" key="3">
    <source>
        <dbReference type="ARBA" id="ARBA00023237"/>
    </source>
</evidence>
<evidence type="ECO:0000256" key="4">
    <source>
        <dbReference type="HAMAP-Rule" id="MF_00925"/>
    </source>
</evidence>
<dbReference type="PANTHER" id="PTHR37482:SF1">
    <property type="entry name" value="OUTER MEMBRANE PROTEIN ASSEMBLY FACTOR BAME"/>
    <property type="match status" value="1"/>
</dbReference>
<gene>
    <name evidence="4" type="primary">bamE</name>
    <name evidence="7" type="ORF">CJP74_04955</name>
</gene>
<feature type="domain" description="Outer membrane protein assembly factor BamE" evidence="6">
    <location>
        <begin position="31"/>
        <end position="98"/>
    </location>
</feature>
<keyword evidence="4" id="KW-0564">Palmitate</keyword>
<evidence type="ECO:0000259" key="6">
    <source>
        <dbReference type="Pfam" id="PF04355"/>
    </source>
</evidence>
<dbReference type="EMBL" id="NRJH01000042">
    <property type="protein sequence ID" value="RIY32276.1"/>
    <property type="molecule type" value="Genomic_DNA"/>
</dbReference>
<evidence type="ECO:0000313" key="7">
    <source>
        <dbReference type="EMBL" id="RIY32276.1"/>
    </source>
</evidence>
<keyword evidence="3 4" id="KW-0998">Cell outer membrane</keyword>
<dbReference type="Proteomes" id="UP000266258">
    <property type="component" value="Unassembled WGS sequence"/>
</dbReference>
<organism evidence="7 8">
    <name type="scientific">Psittacicella melopsittaci</name>
    <dbReference type="NCBI Taxonomy" id="2028576"/>
    <lineage>
        <taxon>Bacteria</taxon>
        <taxon>Pseudomonadati</taxon>
        <taxon>Pseudomonadota</taxon>
        <taxon>Gammaproteobacteria</taxon>
        <taxon>Pasteurellales</taxon>
        <taxon>Psittacicellaceae</taxon>
        <taxon>Psittacicella</taxon>
    </lineage>
</organism>
<evidence type="ECO:0000313" key="8">
    <source>
        <dbReference type="Proteomes" id="UP000266258"/>
    </source>
</evidence>
<comment type="caution">
    <text evidence="7">The sequence shown here is derived from an EMBL/GenBank/DDBJ whole genome shotgun (WGS) entry which is preliminary data.</text>
</comment>
<dbReference type="GO" id="GO:0030674">
    <property type="term" value="F:protein-macromolecule adaptor activity"/>
    <property type="evidence" value="ECO:0007669"/>
    <property type="project" value="TreeGrafter"/>
</dbReference>
<dbReference type="GO" id="GO:0043165">
    <property type="term" value="P:Gram-negative-bacterium-type cell outer membrane assembly"/>
    <property type="evidence" value="ECO:0007669"/>
    <property type="project" value="UniProtKB-UniRule"/>
</dbReference>
<dbReference type="PANTHER" id="PTHR37482">
    <property type="entry name" value="OUTER MEMBRANE PROTEIN ASSEMBLY FACTOR BAME"/>
    <property type="match status" value="1"/>
</dbReference>
<feature type="signal peptide" evidence="5">
    <location>
        <begin position="1"/>
        <end position="21"/>
    </location>
</feature>
<comment type="function">
    <text evidence="4">Part of the outer membrane protein assembly complex, which is involved in assembly and insertion of beta-barrel proteins into the outer membrane.</text>
</comment>
<reference evidence="7 8" key="1">
    <citation type="submission" date="2017-08" db="EMBL/GenBank/DDBJ databases">
        <title>Reclassification of Bisgaard taxon 37 and 44.</title>
        <authorList>
            <person name="Christensen H."/>
        </authorList>
    </citation>
    <scope>NUCLEOTIDE SEQUENCE [LARGE SCALE GENOMIC DNA]</scope>
    <source>
        <strain evidence="7 8">B96_4</strain>
    </source>
</reference>
<dbReference type="GO" id="GO:0051205">
    <property type="term" value="P:protein insertion into membrane"/>
    <property type="evidence" value="ECO:0007669"/>
    <property type="project" value="UniProtKB-UniRule"/>
</dbReference>
<dbReference type="HAMAP" id="MF_00925">
    <property type="entry name" value="OM_assembly_BamE"/>
    <property type="match status" value="1"/>
</dbReference>
<dbReference type="InterPro" id="IPR026592">
    <property type="entry name" value="BamE"/>
</dbReference>
<dbReference type="GO" id="GO:1990063">
    <property type="term" value="C:Bam protein complex"/>
    <property type="evidence" value="ECO:0007669"/>
    <property type="project" value="TreeGrafter"/>
</dbReference>
<sequence length="107" mass="12043">MRKFLLICLTAVSVVSLSACSLIYQPVKNEGSVLEQDQISQLKNGFNKEQVLYLLGTPNVYKTLSEDTWFYISRVVDSRGHVSEKVFAVTFVNNQVSTFGYLDNPSN</sequence>
<evidence type="ECO:0000256" key="1">
    <source>
        <dbReference type="ARBA" id="ARBA00022729"/>
    </source>
</evidence>
<dbReference type="PROSITE" id="PS51257">
    <property type="entry name" value="PROKAR_LIPOPROTEIN"/>
    <property type="match status" value="1"/>
</dbReference>
<evidence type="ECO:0000256" key="2">
    <source>
        <dbReference type="ARBA" id="ARBA00023136"/>
    </source>
</evidence>
<keyword evidence="4" id="KW-0449">Lipoprotein</keyword>